<keyword evidence="2" id="KW-0430">Lectin</keyword>
<dbReference type="InterPro" id="IPR050258">
    <property type="entry name" value="Leguminous_Lectin"/>
</dbReference>
<evidence type="ECO:0000313" key="5">
    <source>
        <dbReference type="Proteomes" id="UP001367508"/>
    </source>
</evidence>
<feature type="domain" description="Legume lectin" evidence="3">
    <location>
        <begin position="32"/>
        <end position="163"/>
    </location>
</feature>
<dbReference type="PANTHER" id="PTHR32401">
    <property type="entry name" value="CONCANAVALIN A-LIKE LECTIN FAMILY PROTEIN"/>
    <property type="match status" value="1"/>
</dbReference>
<dbReference type="Gene3D" id="2.60.120.200">
    <property type="match status" value="1"/>
</dbReference>
<evidence type="ECO:0000259" key="3">
    <source>
        <dbReference type="Pfam" id="PF00139"/>
    </source>
</evidence>
<comment type="similarity">
    <text evidence="1">Belongs to the leguminous lectin family.</text>
</comment>
<evidence type="ECO:0000256" key="1">
    <source>
        <dbReference type="ARBA" id="ARBA00007606"/>
    </source>
</evidence>
<dbReference type="Pfam" id="PF00139">
    <property type="entry name" value="Lectin_legB"/>
    <property type="match status" value="1"/>
</dbReference>
<proteinExistence type="inferred from homology"/>
<name>A0AAN9R8F0_CANGL</name>
<reference evidence="4 5" key="1">
    <citation type="submission" date="2024-01" db="EMBL/GenBank/DDBJ databases">
        <title>The genomes of 5 underutilized Papilionoideae crops provide insights into root nodulation and disease resistanc.</title>
        <authorList>
            <person name="Jiang F."/>
        </authorList>
    </citation>
    <scope>NUCLEOTIDE SEQUENCE [LARGE SCALE GENOMIC DNA]</scope>
    <source>
        <strain evidence="4">LVBAO_FW01</strain>
        <tissue evidence="4">Leaves</tissue>
    </source>
</reference>
<dbReference type="InterPro" id="IPR013320">
    <property type="entry name" value="ConA-like_dom_sf"/>
</dbReference>
<dbReference type="Proteomes" id="UP001367508">
    <property type="component" value="Unassembled WGS sequence"/>
</dbReference>
<sequence>MEREKVKVSQGLPAAKTNSLGVRLAMLCRIYFDANDKNIEYELDASPASGAIQLTKNLRNQNIYSSVGGVKYREPMHLWDKISGNLTDFTTHFTFVIDSQNVSHYADGMAFFLAPVGSNMTNGTGGGALGLPLNQHPFVAVEFDIHQNEWDPPDKHVGIDSNSDICG</sequence>
<dbReference type="GO" id="GO:0030246">
    <property type="term" value="F:carbohydrate binding"/>
    <property type="evidence" value="ECO:0007669"/>
    <property type="project" value="UniProtKB-KW"/>
</dbReference>
<protein>
    <recommendedName>
        <fullName evidence="3">Legume lectin domain-containing protein</fullName>
    </recommendedName>
</protein>
<dbReference type="EMBL" id="JAYMYQ010000001">
    <property type="protein sequence ID" value="KAK7363047.1"/>
    <property type="molecule type" value="Genomic_DNA"/>
</dbReference>
<comment type="caution">
    <text evidence="4">The sequence shown here is derived from an EMBL/GenBank/DDBJ whole genome shotgun (WGS) entry which is preliminary data.</text>
</comment>
<keyword evidence="5" id="KW-1185">Reference proteome</keyword>
<evidence type="ECO:0000256" key="2">
    <source>
        <dbReference type="ARBA" id="ARBA00022734"/>
    </source>
</evidence>
<gene>
    <name evidence="4" type="ORF">VNO77_05176</name>
</gene>
<dbReference type="PANTHER" id="PTHR32401:SF49">
    <property type="entry name" value="OS10G0129200 PROTEIN"/>
    <property type="match status" value="1"/>
</dbReference>
<dbReference type="SUPFAM" id="SSF49899">
    <property type="entry name" value="Concanavalin A-like lectins/glucanases"/>
    <property type="match status" value="1"/>
</dbReference>
<accession>A0AAN9R8F0</accession>
<organism evidence="4 5">
    <name type="scientific">Canavalia gladiata</name>
    <name type="common">Sword bean</name>
    <name type="synonym">Dolichos gladiatus</name>
    <dbReference type="NCBI Taxonomy" id="3824"/>
    <lineage>
        <taxon>Eukaryota</taxon>
        <taxon>Viridiplantae</taxon>
        <taxon>Streptophyta</taxon>
        <taxon>Embryophyta</taxon>
        <taxon>Tracheophyta</taxon>
        <taxon>Spermatophyta</taxon>
        <taxon>Magnoliopsida</taxon>
        <taxon>eudicotyledons</taxon>
        <taxon>Gunneridae</taxon>
        <taxon>Pentapetalae</taxon>
        <taxon>rosids</taxon>
        <taxon>fabids</taxon>
        <taxon>Fabales</taxon>
        <taxon>Fabaceae</taxon>
        <taxon>Papilionoideae</taxon>
        <taxon>50 kb inversion clade</taxon>
        <taxon>NPAAA clade</taxon>
        <taxon>indigoferoid/millettioid clade</taxon>
        <taxon>Phaseoleae</taxon>
        <taxon>Canavalia</taxon>
    </lineage>
</organism>
<dbReference type="InterPro" id="IPR001220">
    <property type="entry name" value="Legume_lectin_dom"/>
</dbReference>
<dbReference type="AlphaFoldDB" id="A0AAN9R8F0"/>
<evidence type="ECO:0000313" key="4">
    <source>
        <dbReference type="EMBL" id="KAK7363047.1"/>
    </source>
</evidence>